<comment type="similarity">
    <text evidence="1">Belongs to the short-chain dehydrogenases/reductases (SDR) family.</text>
</comment>
<evidence type="ECO:0008006" key="5">
    <source>
        <dbReference type="Google" id="ProtNLM"/>
    </source>
</evidence>
<dbReference type="SUPFAM" id="SSF51735">
    <property type="entry name" value="NAD(P)-binding Rossmann-fold domains"/>
    <property type="match status" value="1"/>
</dbReference>
<dbReference type="InterPro" id="IPR036291">
    <property type="entry name" value="NAD(P)-bd_dom_sf"/>
</dbReference>
<dbReference type="PRINTS" id="PR00081">
    <property type="entry name" value="GDHRDH"/>
</dbReference>
<keyword evidence="4" id="KW-1185">Reference proteome</keyword>
<dbReference type="RefSeq" id="WP_068631420.1">
    <property type="nucleotide sequence ID" value="NZ_LSZQ01000069.1"/>
</dbReference>
<evidence type="ECO:0000313" key="3">
    <source>
        <dbReference type="EMBL" id="KXU34066.1"/>
    </source>
</evidence>
<accession>A0A139SHP4</accession>
<evidence type="ECO:0000313" key="4">
    <source>
        <dbReference type="Proteomes" id="UP000070058"/>
    </source>
</evidence>
<evidence type="ECO:0000256" key="1">
    <source>
        <dbReference type="ARBA" id="ARBA00006484"/>
    </source>
</evidence>
<dbReference type="Proteomes" id="UP000070058">
    <property type="component" value="Unassembled WGS sequence"/>
</dbReference>
<keyword evidence="2" id="KW-0560">Oxidoreductase</keyword>
<gene>
    <name evidence="3" type="ORF">AXK11_09040</name>
</gene>
<protein>
    <recommendedName>
        <fullName evidence="5">Short-chain dehydrogenase</fullName>
    </recommendedName>
</protein>
<dbReference type="GO" id="GO:0016491">
    <property type="term" value="F:oxidoreductase activity"/>
    <property type="evidence" value="ECO:0007669"/>
    <property type="project" value="UniProtKB-KW"/>
</dbReference>
<dbReference type="CDD" id="cd05233">
    <property type="entry name" value="SDR_c"/>
    <property type="match status" value="1"/>
</dbReference>
<dbReference type="Pfam" id="PF00106">
    <property type="entry name" value="adh_short"/>
    <property type="match status" value="1"/>
</dbReference>
<dbReference type="PANTHER" id="PTHR44196:SF1">
    <property type="entry name" value="DEHYDROGENASE_REDUCTASE SDR FAMILY MEMBER 7B"/>
    <property type="match status" value="1"/>
</dbReference>
<reference evidence="4" key="1">
    <citation type="submission" date="2016-02" db="EMBL/GenBank/DDBJ databases">
        <authorList>
            <person name="Sanders J.G."/>
            <person name="Lin J.Y."/>
            <person name="Wertz J.T."/>
            <person name="Russell J.A."/>
            <person name="Moreau C.S."/>
            <person name="Powell S."/>
        </authorList>
    </citation>
    <scope>NUCLEOTIDE SEQUENCE [LARGE SCALE GENOMIC DNA]</scope>
    <source>
        <strain evidence="4">CAG34</strain>
    </source>
</reference>
<dbReference type="EMBL" id="LSZQ01000069">
    <property type="protein sequence ID" value="KXU34066.1"/>
    <property type="molecule type" value="Genomic_DNA"/>
</dbReference>
<dbReference type="AlphaFoldDB" id="A0A139SHP4"/>
<dbReference type="GO" id="GO:0016020">
    <property type="term" value="C:membrane"/>
    <property type="evidence" value="ECO:0007669"/>
    <property type="project" value="TreeGrafter"/>
</dbReference>
<comment type="caution">
    <text evidence="3">The sequence shown here is derived from an EMBL/GenBank/DDBJ whole genome shotgun (WGS) entry which is preliminary data.</text>
</comment>
<sequence>MSRRVAAITGASRGIGRALAVELARCSFDVIGIGRDRASLEKTGELVRAHGGHFTLHVADLSQESTCTSLYESLPAVDLAIANAGVVSHTSALETSRGEYQRLLTVNTIAALEFMRESAKAMLAARRPGQLLVIASDAAYTAIPGMSAYVASKYAISGAAKVLERELAPTGIRVTIAYPGGVDTEMTNIPEQNRHRVMAPADVARTLVHTLLAMGTTVRVPEIHLQPLGQIERL</sequence>
<proteinExistence type="inferred from homology"/>
<dbReference type="InterPro" id="IPR002347">
    <property type="entry name" value="SDR_fam"/>
</dbReference>
<name>A0A139SHP4_9BACT</name>
<dbReference type="STRING" id="1548207.AXK11_09040"/>
<organism evidence="3 4">
    <name type="scientific">Cephaloticoccus primus</name>
    <dbReference type="NCBI Taxonomy" id="1548207"/>
    <lineage>
        <taxon>Bacteria</taxon>
        <taxon>Pseudomonadati</taxon>
        <taxon>Verrucomicrobiota</taxon>
        <taxon>Opitutia</taxon>
        <taxon>Opitutales</taxon>
        <taxon>Opitutaceae</taxon>
        <taxon>Cephaloticoccus</taxon>
    </lineage>
</organism>
<evidence type="ECO:0000256" key="2">
    <source>
        <dbReference type="ARBA" id="ARBA00023002"/>
    </source>
</evidence>
<dbReference type="Gene3D" id="3.40.50.720">
    <property type="entry name" value="NAD(P)-binding Rossmann-like Domain"/>
    <property type="match status" value="1"/>
</dbReference>
<dbReference type="PANTHER" id="PTHR44196">
    <property type="entry name" value="DEHYDROGENASE/REDUCTASE SDR FAMILY MEMBER 7B"/>
    <property type="match status" value="1"/>
</dbReference>